<organism evidence="5 6">
    <name type="scientific">Parabacteroides goldsteinii DSM 19448 = WAL 12034</name>
    <dbReference type="NCBI Taxonomy" id="927665"/>
    <lineage>
        <taxon>Bacteria</taxon>
        <taxon>Pseudomonadati</taxon>
        <taxon>Bacteroidota</taxon>
        <taxon>Bacteroidia</taxon>
        <taxon>Bacteroidales</taxon>
        <taxon>Tannerellaceae</taxon>
        <taxon>Parabacteroides</taxon>
    </lineage>
</organism>
<dbReference type="HOGENOM" id="CLU_053320_1_0_10"/>
<dbReference type="PANTHER" id="PTHR35089">
    <property type="entry name" value="CHAPERONE PROTEIN SKP"/>
    <property type="match status" value="1"/>
</dbReference>
<name>A0A0F5IP88_9BACT</name>
<gene>
    <name evidence="5" type="ORF">HMPREF1535_04718</name>
</gene>
<evidence type="ECO:0000256" key="3">
    <source>
        <dbReference type="SAM" id="Coils"/>
    </source>
</evidence>
<dbReference type="Pfam" id="PF03938">
    <property type="entry name" value="OmpH"/>
    <property type="match status" value="1"/>
</dbReference>
<dbReference type="SUPFAM" id="SSF111384">
    <property type="entry name" value="OmpH-like"/>
    <property type="match status" value="1"/>
</dbReference>
<dbReference type="EMBL" id="AQHV01000026">
    <property type="protein sequence ID" value="KKB47308.1"/>
    <property type="molecule type" value="Genomic_DNA"/>
</dbReference>
<feature type="transmembrane region" description="Helical" evidence="4">
    <location>
        <begin position="6"/>
        <end position="24"/>
    </location>
</feature>
<dbReference type="InterPro" id="IPR005632">
    <property type="entry name" value="Chaperone_Skp"/>
</dbReference>
<evidence type="ECO:0008006" key="7">
    <source>
        <dbReference type="Google" id="ProtNLM"/>
    </source>
</evidence>
<reference evidence="5 6" key="1">
    <citation type="submission" date="2013-04" db="EMBL/GenBank/DDBJ databases">
        <title>The Genome Sequence of Parabacteroides goldsteinii DSM 19448.</title>
        <authorList>
            <consortium name="The Broad Institute Genomics Platform"/>
            <person name="Earl A."/>
            <person name="Ward D."/>
            <person name="Feldgarden M."/>
            <person name="Gevers D."/>
            <person name="Martens E."/>
            <person name="Sakamoto M."/>
            <person name="Benno Y."/>
            <person name="Song Y."/>
            <person name="Liu C."/>
            <person name="Lee J."/>
            <person name="Bolanos M."/>
            <person name="Vaisanen M.L."/>
            <person name="Finegold S.M."/>
            <person name="Walker B."/>
            <person name="Young S."/>
            <person name="Zeng Q."/>
            <person name="Gargeya S."/>
            <person name="Fitzgerald M."/>
            <person name="Haas B."/>
            <person name="Abouelleil A."/>
            <person name="Allen A.W."/>
            <person name="Alvarado L."/>
            <person name="Arachchi H.M."/>
            <person name="Berlin A.M."/>
            <person name="Chapman S.B."/>
            <person name="Gainer-Dewar J."/>
            <person name="Goldberg J."/>
            <person name="Griggs A."/>
            <person name="Gujja S."/>
            <person name="Hansen M."/>
            <person name="Howarth C."/>
            <person name="Imamovic A."/>
            <person name="Ireland A."/>
            <person name="Larimer J."/>
            <person name="McCowan C."/>
            <person name="Murphy C."/>
            <person name="Pearson M."/>
            <person name="Poon T.W."/>
            <person name="Priest M."/>
            <person name="Roberts A."/>
            <person name="Saif S."/>
            <person name="Shea T."/>
            <person name="Sisk P."/>
            <person name="Sykes S."/>
            <person name="Wortman J."/>
            <person name="Nusbaum C."/>
            <person name="Birren B."/>
        </authorList>
    </citation>
    <scope>NUCLEOTIDE SEQUENCE [LARGE SCALE GENOMIC DNA]</scope>
    <source>
        <strain evidence="5 6">DSM 19448</strain>
    </source>
</reference>
<keyword evidence="4" id="KW-0472">Membrane</keyword>
<dbReference type="Proteomes" id="UP000033047">
    <property type="component" value="Unassembled WGS sequence"/>
</dbReference>
<comment type="caution">
    <text evidence="5">The sequence shown here is derived from an EMBL/GenBank/DDBJ whole genome shotgun (WGS) entry which is preliminary data.</text>
</comment>
<comment type="similarity">
    <text evidence="1">Belongs to the Skp family.</text>
</comment>
<keyword evidence="4" id="KW-1133">Transmembrane helix</keyword>
<keyword evidence="2" id="KW-0732">Signal</keyword>
<dbReference type="Gene3D" id="3.30.910.20">
    <property type="entry name" value="Skp domain"/>
    <property type="match status" value="1"/>
</dbReference>
<dbReference type="SMART" id="SM00935">
    <property type="entry name" value="OmpH"/>
    <property type="match status" value="1"/>
</dbReference>
<dbReference type="GO" id="GO:0051082">
    <property type="term" value="F:unfolded protein binding"/>
    <property type="evidence" value="ECO:0007669"/>
    <property type="project" value="InterPro"/>
</dbReference>
<dbReference type="GO" id="GO:0050821">
    <property type="term" value="P:protein stabilization"/>
    <property type="evidence" value="ECO:0007669"/>
    <property type="project" value="TreeGrafter"/>
</dbReference>
<accession>A0A0F5IP88</accession>
<dbReference type="PATRIC" id="fig|927665.4.peg.4839"/>
<proteinExistence type="inferred from homology"/>
<sequence length="201" mass="23188">MKNINYVINGVLAVAVVILFIMQFSDKKESTVTKTFASGEGDTTNLLPIAYVNVDSLLLNYNYFKDLNEQLLKKEENSRANVTQQARNLQNEVQEFYRKAENNAFLTRERAQQEQERLMKKEQELKDLDAKLSQDLLMERQKLNEQLRDTVVSKLKVYNKEKGYQVIFSNTAEDNILLAGDAYDITNELIDLLNKSYSSGK</sequence>
<feature type="coiled-coil region" evidence="3">
    <location>
        <begin position="72"/>
        <end position="131"/>
    </location>
</feature>
<keyword evidence="3" id="KW-0175">Coiled coil</keyword>
<keyword evidence="4" id="KW-0812">Transmembrane</keyword>
<evidence type="ECO:0000256" key="2">
    <source>
        <dbReference type="ARBA" id="ARBA00022729"/>
    </source>
</evidence>
<evidence type="ECO:0000313" key="5">
    <source>
        <dbReference type="EMBL" id="KKB47308.1"/>
    </source>
</evidence>
<dbReference type="STRING" id="927665.HMPREF1535_04718"/>
<dbReference type="InterPro" id="IPR024930">
    <property type="entry name" value="Skp_dom_sf"/>
</dbReference>
<evidence type="ECO:0000256" key="4">
    <source>
        <dbReference type="SAM" id="Phobius"/>
    </source>
</evidence>
<protein>
    <recommendedName>
        <fullName evidence="7">Outer membrane protein</fullName>
    </recommendedName>
</protein>
<dbReference type="GO" id="GO:0005829">
    <property type="term" value="C:cytosol"/>
    <property type="evidence" value="ECO:0007669"/>
    <property type="project" value="TreeGrafter"/>
</dbReference>
<dbReference type="PANTHER" id="PTHR35089:SF1">
    <property type="entry name" value="CHAPERONE PROTEIN SKP"/>
    <property type="match status" value="1"/>
</dbReference>
<dbReference type="RefSeq" id="WP_010800382.1">
    <property type="nucleotide sequence ID" value="NZ_KQ033914.1"/>
</dbReference>
<dbReference type="AlphaFoldDB" id="A0A0F5IP88"/>
<evidence type="ECO:0000256" key="1">
    <source>
        <dbReference type="ARBA" id="ARBA00009091"/>
    </source>
</evidence>
<evidence type="ECO:0000313" key="6">
    <source>
        <dbReference type="Proteomes" id="UP000033047"/>
    </source>
</evidence>